<dbReference type="Gene3D" id="1.10.630.10">
    <property type="entry name" value="Cytochrome P450"/>
    <property type="match status" value="1"/>
</dbReference>
<dbReference type="Gene3D" id="3.80.10.10">
    <property type="entry name" value="Ribonuclease Inhibitor"/>
    <property type="match status" value="1"/>
</dbReference>
<dbReference type="SUPFAM" id="SSF52058">
    <property type="entry name" value="L domain-like"/>
    <property type="match status" value="1"/>
</dbReference>
<dbReference type="STRING" id="283909.R7URI3"/>
<dbReference type="InterPro" id="IPR001128">
    <property type="entry name" value="Cyt_P450"/>
</dbReference>
<dbReference type="PRINTS" id="PR00463">
    <property type="entry name" value="EP450I"/>
</dbReference>
<dbReference type="GO" id="GO:0020037">
    <property type="term" value="F:heme binding"/>
    <property type="evidence" value="ECO:0007669"/>
    <property type="project" value="InterPro"/>
</dbReference>
<dbReference type="HOGENOM" id="CLU_074440_0_0_1"/>
<dbReference type="InterPro" id="IPR017972">
    <property type="entry name" value="Cyt_P450_CS"/>
</dbReference>
<keyword evidence="4" id="KW-0503">Monooxygenase</keyword>
<feature type="chain" id="PRO_5008788304" evidence="5">
    <location>
        <begin position="22"/>
        <end position="324"/>
    </location>
</feature>
<evidence type="ECO:0000256" key="5">
    <source>
        <dbReference type="SAM" id="SignalP"/>
    </source>
</evidence>
<keyword evidence="2 5" id="KW-0732">Signal</keyword>
<dbReference type="Pfam" id="PF00067">
    <property type="entry name" value="p450"/>
    <property type="match status" value="1"/>
</dbReference>
<comment type="cofactor">
    <cofactor evidence="3">
        <name>heme</name>
        <dbReference type="ChEBI" id="CHEBI:30413"/>
    </cofactor>
</comment>
<reference evidence="6 8" key="2">
    <citation type="journal article" date="2013" name="Nature">
        <title>Insights into bilaterian evolution from three spiralian genomes.</title>
        <authorList>
            <person name="Simakov O."/>
            <person name="Marletaz F."/>
            <person name="Cho S.J."/>
            <person name="Edsinger-Gonzales E."/>
            <person name="Havlak P."/>
            <person name="Hellsten U."/>
            <person name="Kuo D.H."/>
            <person name="Larsson T."/>
            <person name="Lv J."/>
            <person name="Arendt D."/>
            <person name="Savage R."/>
            <person name="Osoegawa K."/>
            <person name="de Jong P."/>
            <person name="Grimwood J."/>
            <person name="Chapman J.A."/>
            <person name="Shapiro H."/>
            <person name="Aerts A."/>
            <person name="Otillar R.P."/>
            <person name="Terry A.Y."/>
            <person name="Boore J.L."/>
            <person name="Grigoriev I.V."/>
            <person name="Lindberg D.R."/>
            <person name="Seaver E.C."/>
            <person name="Weisblat D.A."/>
            <person name="Putnam N.H."/>
            <person name="Rokhsar D.S."/>
        </authorList>
    </citation>
    <scope>NUCLEOTIDE SEQUENCE</scope>
    <source>
        <strain evidence="6 8">I ESC-2004</strain>
    </source>
</reference>
<evidence type="ECO:0000313" key="6">
    <source>
        <dbReference type="EMBL" id="ELU08815.1"/>
    </source>
</evidence>
<accession>R7URI3</accession>
<dbReference type="GO" id="GO:0004497">
    <property type="term" value="F:monooxygenase activity"/>
    <property type="evidence" value="ECO:0007669"/>
    <property type="project" value="UniProtKB-KW"/>
</dbReference>
<dbReference type="InterPro" id="IPR036396">
    <property type="entry name" value="Cyt_P450_sf"/>
</dbReference>
<name>R7URI3_CAPTE</name>
<dbReference type="PROSITE" id="PS00086">
    <property type="entry name" value="CYTOCHROME_P450"/>
    <property type="match status" value="1"/>
</dbReference>
<dbReference type="Proteomes" id="UP000014760">
    <property type="component" value="Unassembled WGS sequence"/>
</dbReference>
<evidence type="ECO:0000313" key="8">
    <source>
        <dbReference type="Proteomes" id="UP000014760"/>
    </source>
</evidence>
<keyword evidence="3 4" id="KW-0479">Metal-binding</keyword>
<dbReference type="AlphaFoldDB" id="R7URI3"/>
<dbReference type="PANTHER" id="PTHR24373">
    <property type="entry name" value="SLIT RELATED LEUCINE-RICH REPEAT NEURONAL PROTEIN"/>
    <property type="match status" value="1"/>
</dbReference>
<keyword evidence="3 4" id="KW-0408">Iron</keyword>
<dbReference type="EnsemblMetazoa" id="CapteT208120">
    <property type="protein sequence ID" value="CapteP208120"/>
    <property type="gene ID" value="CapteG208120"/>
</dbReference>
<organism evidence="6">
    <name type="scientific">Capitella teleta</name>
    <name type="common">Polychaete worm</name>
    <dbReference type="NCBI Taxonomy" id="283909"/>
    <lineage>
        <taxon>Eukaryota</taxon>
        <taxon>Metazoa</taxon>
        <taxon>Spiralia</taxon>
        <taxon>Lophotrochozoa</taxon>
        <taxon>Annelida</taxon>
        <taxon>Polychaeta</taxon>
        <taxon>Sedentaria</taxon>
        <taxon>Scolecida</taxon>
        <taxon>Capitellidae</taxon>
        <taxon>Capitella</taxon>
    </lineage>
</organism>
<feature type="binding site" description="axial binding residue" evidence="3">
    <location>
        <position position="278"/>
    </location>
    <ligand>
        <name>heme</name>
        <dbReference type="ChEBI" id="CHEBI:30413"/>
    </ligand>
    <ligandPart>
        <name>Fe</name>
        <dbReference type="ChEBI" id="CHEBI:18248"/>
    </ligandPart>
</feature>
<dbReference type="GO" id="GO:0031012">
    <property type="term" value="C:extracellular matrix"/>
    <property type="evidence" value="ECO:0007669"/>
    <property type="project" value="TreeGrafter"/>
</dbReference>
<keyword evidence="3 4" id="KW-0349">Heme</keyword>
<protein>
    <submittedName>
        <fullName evidence="6 7">Uncharacterized protein</fullName>
    </submittedName>
</protein>
<proteinExistence type="inferred from homology"/>
<sequence length="324" mass="36943">MGHHRLVWVLGLLLNLGNASGEWIHFDSKGLTSIPDDIEPTVDLLYCSKNNISAIHRSDFNDKYPDLYYITLTDNIITSIESGCFRGTILTSIFLTRNQLTAFPDFHEVKDYLKHVFIAKNLITNISRGEVDYLTKMTELILQDNPIVQLPEITKLGLPVLKLLDLRGIEMDCCSSNVWLKRTPDILVLHLDYLPCSTPSKWTATPWMDITEDMLLQHNCGKTIPAGSSYHMYNDEEFWENPFEFQSERFFRDDSGLVSASHSNRRYLMSFGAGRRVCLGEALAKGRLFLVIASLMHKFDIFIGEVLVLSSAPFEIVTKERLSN</sequence>
<comment type="similarity">
    <text evidence="1 4">Belongs to the cytochrome P450 family.</text>
</comment>
<dbReference type="SUPFAM" id="SSF48264">
    <property type="entry name" value="Cytochrome P450"/>
    <property type="match status" value="1"/>
</dbReference>
<evidence type="ECO:0000256" key="4">
    <source>
        <dbReference type="RuleBase" id="RU000461"/>
    </source>
</evidence>
<dbReference type="EMBL" id="KB298735">
    <property type="protein sequence ID" value="ELU08815.1"/>
    <property type="molecule type" value="Genomic_DNA"/>
</dbReference>
<evidence type="ECO:0000256" key="1">
    <source>
        <dbReference type="ARBA" id="ARBA00010617"/>
    </source>
</evidence>
<gene>
    <name evidence="6" type="ORF">CAPTEDRAFT_208120</name>
</gene>
<dbReference type="InterPro" id="IPR002401">
    <property type="entry name" value="Cyt_P450_E_grp-I"/>
</dbReference>
<evidence type="ECO:0000313" key="7">
    <source>
        <dbReference type="EnsemblMetazoa" id="CapteP208120"/>
    </source>
</evidence>
<dbReference type="GO" id="GO:0016705">
    <property type="term" value="F:oxidoreductase activity, acting on paired donors, with incorporation or reduction of molecular oxygen"/>
    <property type="evidence" value="ECO:0007669"/>
    <property type="project" value="InterPro"/>
</dbReference>
<keyword evidence="4" id="KW-0560">Oxidoreductase</keyword>
<dbReference type="GO" id="GO:0005615">
    <property type="term" value="C:extracellular space"/>
    <property type="evidence" value="ECO:0007669"/>
    <property type="project" value="TreeGrafter"/>
</dbReference>
<keyword evidence="8" id="KW-1185">Reference proteome</keyword>
<dbReference type="InterPro" id="IPR032675">
    <property type="entry name" value="LRR_dom_sf"/>
</dbReference>
<dbReference type="InterPro" id="IPR050328">
    <property type="entry name" value="Dev_Immune_Receptor"/>
</dbReference>
<evidence type="ECO:0000256" key="3">
    <source>
        <dbReference type="PIRSR" id="PIRSR602401-1"/>
    </source>
</evidence>
<dbReference type="OrthoDB" id="6057686at2759"/>
<feature type="signal peptide" evidence="5">
    <location>
        <begin position="1"/>
        <end position="21"/>
    </location>
</feature>
<dbReference type="PANTHER" id="PTHR24373:SF398">
    <property type="entry name" value="LEUCINE-RICH REPEAT-CONTAINING G-PROTEIN COUPLED RECEPTOR 6"/>
    <property type="match status" value="1"/>
</dbReference>
<dbReference type="EMBL" id="AMQN01006610">
    <property type="status" value="NOT_ANNOTATED_CDS"/>
    <property type="molecule type" value="Genomic_DNA"/>
</dbReference>
<reference evidence="8" key="1">
    <citation type="submission" date="2012-12" db="EMBL/GenBank/DDBJ databases">
        <authorList>
            <person name="Hellsten U."/>
            <person name="Grimwood J."/>
            <person name="Chapman J.A."/>
            <person name="Shapiro H."/>
            <person name="Aerts A."/>
            <person name="Otillar R.P."/>
            <person name="Terry A.Y."/>
            <person name="Boore J.L."/>
            <person name="Simakov O."/>
            <person name="Marletaz F."/>
            <person name="Cho S.-J."/>
            <person name="Edsinger-Gonzales E."/>
            <person name="Havlak P."/>
            <person name="Kuo D.-H."/>
            <person name="Larsson T."/>
            <person name="Lv J."/>
            <person name="Arendt D."/>
            <person name="Savage R."/>
            <person name="Osoegawa K."/>
            <person name="de Jong P."/>
            <person name="Lindberg D.R."/>
            <person name="Seaver E.C."/>
            <person name="Weisblat D.A."/>
            <person name="Putnam N.H."/>
            <person name="Grigoriev I.V."/>
            <person name="Rokhsar D.S."/>
        </authorList>
    </citation>
    <scope>NUCLEOTIDE SEQUENCE</scope>
    <source>
        <strain evidence="8">I ESC-2004</strain>
    </source>
</reference>
<dbReference type="GO" id="GO:0005506">
    <property type="term" value="F:iron ion binding"/>
    <property type="evidence" value="ECO:0007669"/>
    <property type="project" value="InterPro"/>
</dbReference>
<reference evidence="7" key="3">
    <citation type="submission" date="2015-06" db="UniProtKB">
        <authorList>
            <consortium name="EnsemblMetazoa"/>
        </authorList>
    </citation>
    <scope>IDENTIFICATION</scope>
</reference>
<evidence type="ECO:0000256" key="2">
    <source>
        <dbReference type="ARBA" id="ARBA00022729"/>
    </source>
</evidence>